<protein>
    <submittedName>
        <fullName evidence="2">Sodium:dicarboxylate symporter</fullName>
    </submittedName>
</protein>
<keyword evidence="3" id="KW-1185">Reference proteome</keyword>
<keyword evidence="1" id="KW-0812">Transmembrane</keyword>
<dbReference type="InterPro" id="IPR025434">
    <property type="entry name" value="YesK-like"/>
</dbReference>
<evidence type="ECO:0000313" key="2">
    <source>
        <dbReference type="EMBL" id="NBI06124.1"/>
    </source>
</evidence>
<gene>
    <name evidence="2" type="ORF">D3Z33_04525</name>
</gene>
<evidence type="ECO:0000256" key="1">
    <source>
        <dbReference type="SAM" id="Phobius"/>
    </source>
</evidence>
<proteinExistence type="predicted"/>
<dbReference type="AlphaFoldDB" id="A0A845QVU5"/>
<feature type="transmembrane region" description="Helical" evidence="1">
    <location>
        <begin position="21"/>
        <end position="43"/>
    </location>
</feature>
<feature type="transmembrane region" description="Helical" evidence="1">
    <location>
        <begin position="79"/>
        <end position="101"/>
    </location>
</feature>
<keyword evidence="1" id="KW-1133">Transmembrane helix</keyword>
<dbReference type="Proteomes" id="UP000467132">
    <property type="component" value="Unassembled WGS sequence"/>
</dbReference>
<feature type="transmembrane region" description="Helical" evidence="1">
    <location>
        <begin position="49"/>
        <end position="72"/>
    </location>
</feature>
<evidence type="ECO:0000313" key="3">
    <source>
        <dbReference type="Proteomes" id="UP000467132"/>
    </source>
</evidence>
<keyword evidence="1" id="KW-0472">Membrane</keyword>
<name>A0A845QVU5_9CLOT</name>
<organism evidence="2 3">
    <name type="scientific">Senegalia massiliensis</name>
    <dbReference type="NCBI Taxonomy" id="1720316"/>
    <lineage>
        <taxon>Bacteria</taxon>
        <taxon>Bacillati</taxon>
        <taxon>Bacillota</taxon>
        <taxon>Clostridia</taxon>
        <taxon>Eubacteriales</taxon>
        <taxon>Clostridiaceae</taxon>
        <taxon>Senegalia</taxon>
    </lineage>
</organism>
<dbReference type="EMBL" id="QXXA01000005">
    <property type="protein sequence ID" value="NBI06124.1"/>
    <property type="molecule type" value="Genomic_DNA"/>
</dbReference>
<dbReference type="Pfam" id="PF14150">
    <property type="entry name" value="YesK"/>
    <property type="match status" value="1"/>
</dbReference>
<accession>A0A845QVU5</accession>
<sequence>MMQYMFTSKRKKVDKMDASILEVWFPLFFIGIIFTIGILAISFKVSRTFLYSISLILSLICIILFLFSITVIRRWEGLAIGFIAISSLIGTWIGTIIGMLIKK</sequence>
<reference evidence="2 3" key="1">
    <citation type="submission" date="2018-08" db="EMBL/GenBank/DDBJ databases">
        <title>Murine metabolic-syndrome-specific gut microbial biobank.</title>
        <authorList>
            <person name="Liu C."/>
        </authorList>
    </citation>
    <scope>NUCLEOTIDE SEQUENCE [LARGE SCALE GENOMIC DNA]</scope>
    <source>
        <strain evidence="2 3">583</strain>
    </source>
</reference>
<comment type="caution">
    <text evidence="2">The sequence shown here is derived from an EMBL/GenBank/DDBJ whole genome shotgun (WGS) entry which is preliminary data.</text>
</comment>